<feature type="compositionally biased region" description="Low complexity" evidence="4">
    <location>
        <begin position="162"/>
        <end position="188"/>
    </location>
</feature>
<gene>
    <name evidence="6" type="ORF">H4F90_01540</name>
</gene>
<sequence>MNAPEPRPEAAASVAVRAKATLRRLALERLEPTPENYARAYAAESGQQPPEPARAEGPDGEAWAGLIERTLRALERSDRGWTVARRKDSLQRVLGGSRKDAARLHQRLTQLLARWDEAPAEADEPPGPREAEPAARPGAEPARPLEAPIAQGQPAGTPPAAPQHALAPTAGPQAAADPPARPQAADPPAAWPALVDSLAASLDAALPADDASARALAERLQRRLQAARPPDAASAGEVALLCEEARRLIAHRLHGHEVLTRLCRGLSESLIELAEDESWARGQAQAMRQQFETGLAARGLRQLDEMLATTRACQQRLQGERRAAREALKASIRQMLSDLASLGQTSGRYADSLDRHAEAIAAADTLDGLAGRVREMVAESRAVQSLVAQTRDRLQAEQARAEAMQDRVRTLEDEIRRLDDEVSTDPLTQIANRRGLMRAFDSECVRLARAADEAAAGPPAGAPTEIADGALTELPAGPPPLAVALLDIDNFKRLNDRLGHASGDAALQFLARHVTRALRPQDTLARYGGEEFVVLLPATPVDEAQRVLSRLQRLLSAELFTRDGPERIFVTFSAGVTAHRPGDPLDAALARADVALYEAKRTGKNRTCLG</sequence>
<evidence type="ECO:0000256" key="4">
    <source>
        <dbReference type="SAM" id="MobiDB-lite"/>
    </source>
</evidence>
<evidence type="ECO:0000259" key="5">
    <source>
        <dbReference type="PROSITE" id="PS50887"/>
    </source>
</evidence>
<dbReference type="Pfam" id="PF00990">
    <property type="entry name" value="GGDEF"/>
    <property type="match status" value="1"/>
</dbReference>
<dbReference type="InterPro" id="IPR043128">
    <property type="entry name" value="Rev_trsase/Diguanyl_cyclase"/>
</dbReference>
<dbReference type="PANTHER" id="PTHR45138:SF9">
    <property type="entry name" value="DIGUANYLATE CYCLASE DGCM-RELATED"/>
    <property type="match status" value="1"/>
</dbReference>
<comment type="caution">
    <text evidence="6">The sequence shown here is derived from an EMBL/GenBank/DDBJ whole genome shotgun (WGS) entry which is preliminary data.</text>
</comment>
<dbReference type="AlphaFoldDB" id="A0A839HGE6"/>
<evidence type="ECO:0000313" key="7">
    <source>
        <dbReference type="Proteomes" id="UP000586093"/>
    </source>
</evidence>
<dbReference type="Gene3D" id="3.30.70.270">
    <property type="match status" value="1"/>
</dbReference>
<dbReference type="GO" id="GO:0052621">
    <property type="term" value="F:diguanylate cyclase activity"/>
    <property type="evidence" value="ECO:0007669"/>
    <property type="project" value="UniProtKB-EC"/>
</dbReference>
<dbReference type="SMART" id="SM00267">
    <property type="entry name" value="GGDEF"/>
    <property type="match status" value="1"/>
</dbReference>
<keyword evidence="3" id="KW-0175">Coiled coil</keyword>
<dbReference type="RefSeq" id="WP_182660818.1">
    <property type="nucleotide sequence ID" value="NZ_JACIVI010000001.1"/>
</dbReference>
<accession>A0A839HGE6</accession>
<comment type="catalytic activity">
    <reaction evidence="2">
        <text>2 GTP = 3',3'-c-di-GMP + 2 diphosphate</text>
        <dbReference type="Rhea" id="RHEA:24898"/>
        <dbReference type="ChEBI" id="CHEBI:33019"/>
        <dbReference type="ChEBI" id="CHEBI:37565"/>
        <dbReference type="ChEBI" id="CHEBI:58805"/>
        <dbReference type="EC" id="2.7.7.65"/>
    </reaction>
</comment>
<dbReference type="Proteomes" id="UP000586093">
    <property type="component" value="Unassembled WGS sequence"/>
</dbReference>
<dbReference type="EMBL" id="JACIVI010000001">
    <property type="protein sequence ID" value="MBB1160663.1"/>
    <property type="molecule type" value="Genomic_DNA"/>
</dbReference>
<evidence type="ECO:0000313" key="6">
    <source>
        <dbReference type="EMBL" id="MBB1160663.1"/>
    </source>
</evidence>
<dbReference type="InterPro" id="IPR000160">
    <property type="entry name" value="GGDEF_dom"/>
</dbReference>
<organism evidence="6 7">
    <name type="scientific">Aquariibacter albus</name>
    <dbReference type="NCBI Taxonomy" id="2759899"/>
    <lineage>
        <taxon>Bacteria</taxon>
        <taxon>Pseudomonadati</taxon>
        <taxon>Pseudomonadota</taxon>
        <taxon>Betaproteobacteria</taxon>
        <taxon>Burkholderiales</taxon>
        <taxon>Sphaerotilaceae</taxon>
        <taxon>Aquariibacter</taxon>
    </lineage>
</organism>
<evidence type="ECO:0000256" key="3">
    <source>
        <dbReference type="SAM" id="Coils"/>
    </source>
</evidence>
<feature type="domain" description="GGDEF" evidence="5">
    <location>
        <begin position="479"/>
        <end position="610"/>
    </location>
</feature>
<name>A0A839HGE6_9BURK</name>
<evidence type="ECO:0000256" key="2">
    <source>
        <dbReference type="ARBA" id="ARBA00034247"/>
    </source>
</evidence>
<feature type="region of interest" description="Disordered" evidence="4">
    <location>
        <begin position="114"/>
        <end position="188"/>
    </location>
</feature>
<dbReference type="InterPro" id="IPR029787">
    <property type="entry name" value="Nucleotide_cyclase"/>
</dbReference>
<dbReference type="NCBIfam" id="TIGR00254">
    <property type="entry name" value="GGDEF"/>
    <property type="match status" value="1"/>
</dbReference>
<feature type="region of interest" description="Disordered" evidence="4">
    <location>
        <begin position="33"/>
        <end position="61"/>
    </location>
</feature>
<dbReference type="EC" id="2.7.7.65" evidence="1"/>
<dbReference type="PROSITE" id="PS50887">
    <property type="entry name" value="GGDEF"/>
    <property type="match status" value="1"/>
</dbReference>
<evidence type="ECO:0000256" key="1">
    <source>
        <dbReference type="ARBA" id="ARBA00012528"/>
    </source>
</evidence>
<feature type="compositionally biased region" description="Low complexity" evidence="4">
    <location>
        <begin position="134"/>
        <end position="155"/>
    </location>
</feature>
<reference evidence="6 7" key="1">
    <citation type="submission" date="2020-08" db="EMBL/GenBank/DDBJ databases">
        <title>Aquariorum lacteus gen. nov., sp. nov., a new member of the family Comamonadaceae, isolated from freshwater aquarium.</title>
        <authorList>
            <person name="Chun S.-J."/>
        </authorList>
    </citation>
    <scope>NUCLEOTIDE SEQUENCE [LARGE SCALE GENOMIC DNA]</scope>
    <source>
        <strain evidence="6 7">SJAQ100</strain>
    </source>
</reference>
<dbReference type="SUPFAM" id="SSF55073">
    <property type="entry name" value="Nucleotide cyclase"/>
    <property type="match status" value="1"/>
</dbReference>
<protein>
    <recommendedName>
        <fullName evidence="1">diguanylate cyclase</fullName>
        <ecNumber evidence="1">2.7.7.65</ecNumber>
    </recommendedName>
</protein>
<feature type="coiled-coil region" evidence="3">
    <location>
        <begin position="387"/>
        <end position="421"/>
    </location>
</feature>
<proteinExistence type="predicted"/>
<dbReference type="PANTHER" id="PTHR45138">
    <property type="entry name" value="REGULATORY COMPONENTS OF SENSORY TRANSDUCTION SYSTEM"/>
    <property type="match status" value="1"/>
</dbReference>
<keyword evidence="7" id="KW-1185">Reference proteome</keyword>
<dbReference type="InterPro" id="IPR050469">
    <property type="entry name" value="Diguanylate_Cyclase"/>
</dbReference>
<dbReference type="CDD" id="cd01949">
    <property type="entry name" value="GGDEF"/>
    <property type="match status" value="1"/>
</dbReference>